<dbReference type="AlphaFoldDB" id="A0A314UVV1"/>
<dbReference type="PROSITE" id="PS50011">
    <property type="entry name" value="PROTEIN_KINASE_DOM"/>
    <property type="match status" value="1"/>
</dbReference>
<dbReference type="OrthoDB" id="1164388at2759"/>
<evidence type="ECO:0000313" key="4">
    <source>
        <dbReference type="Proteomes" id="UP000250321"/>
    </source>
</evidence>
<dbReference type="SUPFAM" id="SSF56112">
    <property type="entry name" value="Protein kinase-like (PK-like)"/>
    <property type="match status" value="1"/>
</dbReference>
<keyword evidence="1" id="KW-0547">Nucleotide-binding</keyword>
<keyword evidence="1" id="KW-0067">ATP-binding</keyword>
<evidence type="ECO:0000256" key="1">
    <source>
        <dbReference type="PROSITE-ProRule" id="PRU10141"/>
    </source>
</evidence>
<comment type="caution">
    <text evidence="3">The sequence shown here is derived from an EMBL/GenBank/DDBJ whole genome shotgun (WGS) entry which is preliminary data.</text>
</comment>
<gene>
    <name evidence="3" type="ORF">Pyn_32509</name>
</gene>
<reference evidence="3 4" key="1">
    <citation type="submission" date="2018-02" db="EMBL/GenBank/DDBJ databases">
        <title>Draft genome of wild Prunus yedoensis var. nudiflora.</title>
        <authorList>
            <person name="Baek S."/>
            <person name="Kim J.-H."/>
            <person name="Choi K."/>
            <person name="Kim G.-B."/>
            <person name="Cho A."/>
            <person name="Jang H."/>
            <person name="Shin C.-H."/>
            <person name="Yu H.-J."/>
            <person name="Mun J.-H."/>
        </authorList>
    </citation>
    <scope>NUCLEOTIDE SEQUENCE [LARGE SCALE GENOMIC DNA]</scope>
    <source>
        <strain evidence="4">cv. Jeju island</strain>
        <tissue evidence="3">Leaf</tissue>
    </source>
</reference>
<feature type="domain" description="Protein kinase" evidence="2">
    <location>
        <begin position="28"/>
        <end position="326"/>
    </location>
</feature>
<dbReference type="GO" id="GO:0005524">
    <property type="term" value="F:ATP binding"/>
    <property type="evidence" value="ECO:0007669"/>
    <property type="project" value="UniProtKB-UniRule"/>
</dbReference>
<dbReference type="InterPro" id="IPR017441">
    <property type="entry name" value="Protein_kinase_ATP_BS"/>
</dbReference>
<sequence length="326" mass="36268">MMKNFKPNWLVECEGQHFAYSEIVKITNDFASIIGRGGFGTVYLGTLTNETQVAVKLLNSSSRQGSKEFKNEVELLMRARHRNLVSLVGYCNEGETMALVYEYVANGNLQQHLSADVTQDVLTWKERLQIAVDTARVLSTESATHVSTAAKGTFGYLDPQYCNTGQLNKKSDVYSFGIVLQELITGRAAITRDEEDVPIHICQWMCPKFESMEIESIVDSRLQGSYLNSSARKAIEIAMACASSTAIQRPDITVVHNDLKECLEIEMPFEITEIVESDDASSSSSVTMASNIESQTDIAVLECYTKFQIPCTNSLIILTNTNRLCH</sequence>
<name>A0A314UVV1_PRUYE</name>
<dbReference type="PANTHER" id="PTHR45631:SF202">
    <property type="entry name" value="SENESCENCE-INDUCED RECEPTOR-LIKE SERINE_THREONINE-PROTEIN KINASE"/>
    <property type="match status" value="1"/>
</dbReference>
<organism evidence="3 4">
    <name type="scientific">Prunus yedoensis var. nudiflora</name>
    <dbReference type="NCBI Taxonomy" id="2094558"/>
    <lineage>
        <taxon>Eukaryota</taxon>
        <taxon>Viridiplantae</taxon>
        <taxon>Streptophyta</taxon>
        <taxon>Embryophyta</taxon>
        <taxon>Tracheophyta</taxon>
        <taxon>Spermatophyta</taxon>
        <taxon>Magnoliopsida</taxon>
        <taxon>eudicotyledons</taxon>
        <taxon>Gunneridae</taxon>
        <taxon>Pentapetalae</taxon>
        <taxon>rosids</taxon>
        <taxon>fabids</taxon>
        <taxon>Rosales</taxon>
        <taxon>Rosaceae</taxon>
        <taxon>Amygdaloideae</taxon>
        <taxon>Amygdaleae</taxon>
        <taxon>Prunus</taxon>
    </lineage>
</organism>
<dbReference type="InterPro" id="IPR000719">
    <property type="entry name" value="Prot_kinase_dom"/>
</dbReference>
<evidence type="ECO:0000313" key="3">
    <source>
        <dbReference type="EMBL" id="PQM38849.1"/>
    </source>
</evidence>
<dbReference type="PROSITE" id="PS00107">
    <property type="entry name" value="PROTEIN_KINASE_ATP"/>
    <property type="match status" value="1"/>
</dbReference>
<keyword evidence="4" id="KW-1185">Reference proteome</keyword>
<dbReference type="GO" id="GO:0004672">
    <property type="term" value="F:protein kinase activity"/>
    <property type="evidence" value="ECO:0007669"/>
    <property type="project" value="InterPro"/>
</dbReference>
<dbReference type="Gene3D" id="1.10.510.10">
    <property type="entry name" value="Transferase(Phosphotransferase) domain 1"/>
    <property type="match status" value="2"/>
</dbReference>
<protein>
    <recommendedName>
        <fullName evidence="2">Protein kinase domain-containing protein</fullName>
    </recommendedName>
</protein>
<evidence type="ECO:0000259" key="2">
    <source>
        <dbReference type="PROSITE" id="PS50011"/>
    </source>
</evidence>
<dbReference type="FunFam" id="3.30.200.20:FF:000394">
    <property type="entry name" value="Leucine-rich repeat receptor-like protein kinase"/>
    <property type="match status" value="1"/>
</dbReference>
<accession>A0A314UVV1</accession>
<dbReference type="EMBL" id="PJQY01003270">
    <property type="protein sequence ID" value="PQM38849.1"/>
    <property type="molecule type" value="Genomic_DNA"/>
</dbReference>
<feature type="binding site" evidence="1">
    <location>
        <position position="56"/>
    </location>
    <ligand>
        <name>ATP</name>
        <dbReference type="ChEBI" id="CHEBI:30616"/>
    </ligand>
</feature>
<dbReference type="Pfam" id="PF07714">
    <property type="entry name" value="PK_Tyr_Ser-Thr"/>
    <property type="match status" value="1"/>
</dbReference>
<dbReference type="InterPro" id="IPR001245">
    <property type="entry name" value="Ser-Thr/Tyr_kinase_cat_dom"/>
</dbReference>
<dbReference type="InterPro" id="IPR011009">
    <property type="entry name" value="Kinase-like_dom_sf"/>
</dbReference>
<dbReference type="PANTHER" id="PTHR45631">
    <property type="entry name" value="OS07G0107800 PROTEIN-RELATED"/>
    <property type="match status" value="1"/>
</dbReference>
<dbReference type="Proteomes" id="UP000250321">
    <property type="component" value="Unassembled WGS sequence"/>
</dbReference>
<proteinExistence type="predicted"/>